<reference evidence="2 3" key="1">
    <citation type="journal article" date="2019" name="Sci. Rep.">
        <title>A high-quality genome of Eragrostis curvula grass provides insights into Poaceae evolution and supports new strategies to enhance forage quality.</title>
        <authorList>
            <person name="Carballo J."/>
            <person name="Santos B.A.C.M."/>
            <person name="Zappacosta D."/>
            <person name="Garbus I."/>
            <person name="Selva J.P."/>
            <person name="Gallo C.A."/>
            <person name="Diaz A."/>
            <person name="Albertini E."/>
            <person name="Caccamo M."/>
            <person name="Echenique V."/>
        </authorList>
    </citation>
    <scope>NUCLEOTIDE SEQUENCE [LARGE SCALE GENOMIC DNA]</scope>
    <source>
        <strain evidence="3">cv. Victoria</strain>
        <tissue evidence="2">Leaf</tissue>
    </source>
</reference>
<feature type="region of interest" description="Disordered" evidence="1">
    <location>
        <begin position="56"/>
        <end position="87"/>
    </location>
</feature>
<comment type="caution">
    <text evidence="2">The sequence shown here is derived from an EMBL/GenBank/DDBJ whole genome shotgun (WGS) entry which is preliminary data.</text>
</comment>
<accession>A0A5J9WQE0</accession>
<feature type="non-terminal residue" evidence="2">
    <location>
        <position position="87"/>
    </location>
</feature>
<feature type="compositionally biased region" description="Polar residues" evidence="1">
    <location>
        <begin position="68"/>
        <end position="79"/>
    </location>
</feature>
<proteinExistence type="predicted"/>
<evidence type="ECO:0000313" key="3">
    <source>
        <dbReference type="Proteomes" id="UP000324897"/>
    </source>
</evidence>
<dbReference type="Gramene" id="TVU50105">
    <property type="protein sequence ID" value="TVU50105"/>
    <property type="gene ID" value="EJB05_01462"/>
</dbReference>
<keyword evidence="3" id="KW-1185">Reference proteome</keyword>
<organism evidence="2 3">
    <name type="scientific">Eragrostis curvula</name>
    <name type="common">weeping love grass</name>
    <dbReference type="NCBI Taxonomy" id="38414"/>
    <lineage>
        <taxon>Eukaryota</taxon>
        <taxon>Viridiplantae</taxon>
        <taxon>Streptophyta</taxon>
        <taxon>Embryophyta</taxon>
        <taxon>Tracheophyta</taxon>
        <taxon>Spermatophyta</taxon>
        <taxon>Magnoliopsida</taxon>
        <taxon>Liliopsida</taxon>
        <taxon>Poales</taxon>
        <taxon>Poaceae</taxon>
        <taxon>PACMAD clade</taxon>
        <taxon>Chloridoideae</taxon>
        <taxon>Eragrostideae</taxon>
        <taxon>Eragrostidinae</taxon>
        <taxon>Eragrostis</taxon>
    </lineage>
</organism>
<dbReference type="Proteomes" id="UP000324897">
    <property type="component" value="Chromosome 6"/>
</dbReference>
<protein>
    <submittedName>
        <fullName evidence="2">Uncharacterized protein</fullName>
    </submittedName>
</protein>
<feature type="non-terminal residue" evidence="2">
    <location>
        <position position="1"/>
    </location>
</feature>
<evidence type="ECO:0000313" key="2">
    <source>
        <dbReference type="EMBL" id="TVU50105.1"/>
    </source>
</evidence>
<dbReference type="AlphaFoldDB" id="A0A5J9WQE0"/>
<sequence>MTLEQTVRKDVLPICCTKNTIKFNQCWRISLIGPCVSPAHQRYFLKLNFITLKSPATHQGPEQKDQTSRSSSRKATLSASLYGPYTP</sequence>
<evidence type="ECO:0000256" key="1">
    <source>
        <dbReference type="SAM" id="MobiDB-lite"/>
    </source>
</evidence>
<dbReference type="EMBL" id="RWGY01000002">
    <property type="protein sequence ID" value="TVU50105.1"/>
    <property type="molecule type" value="Genomic_DNA"/>
</dbReference>
<gene>
    <name evidence="2" type="ORF">EJB05_01462</name>
</gene>
<name>A0A5J9WQE0_9POAL</name>